<feature type="transmembrane region" description="Helical" evidence="5">
    <location>
        <begin position="115"/>
        <end position="132"/>
    </location>
</feature>
<accession>A0A2W2CAA1</accession>
<feature type="transmembrane region" description="Helical" evidence="5">
    <location>
        <begin position="66"/>
        <end position="84"/>
    </location>
</feature>
<comment type="caution">
    <text evidence="6">The sequence shown here is derived from an EMBL/GenBank/DDBJ whole genome shotgun (WGS) entry which is preliminary data.</text>
</comment>
<dbReference type="GO" id="GO:0016020">
    <property type="term" value="C:membrane"/>
    <property type="evidence" value="ECO:0007669"/>
    <property type="project" value="UniProtKB-SubCell"/>
</dbReference>
<protein>
    <submittedName>
        <fullName evidence="6">DoxX family protein</fullName>
    </submittedName>
</protein>
<dbReference type="RefSeq" id="WP_111135274.1">
    <property type="nucleotide sequence ID" value="NZ_POUB01000116.1"/>
</dbReference>
<keyword evidence="2 5" id="KW-0812">Transmembrane</keyword>
<reference evidence="6 7" key="1">
    <citation type="submission" date="2018-01" db="EMBL/GenBank/DDBJ databases">
        <title>Draft genome sequence of Salinispora sp. 13K206.</title>
        <authorList>
            <person name="Sahin N."/>
            <person name="Saygin H."/>
            <person name="Ay H."/>
        </authorList>
    </citation>
    <scope>NUCLEOTIDE SEQUENCE [LARGE SCALE GENOMIC DNA]</scope>
    <source>
        <strain evidence="6 7">13K206</strain>
    </source>
</reference>
<evidence type="ECO:0000256" key="4">
    <source>
        <dbReference type="ARBA" id="ARBA00023136"/>
    </source>
</evidence>
<comment type="subcellular location">
    <subcellularLocation>
        <location evidence="1">Membrane</location>
        <topology evidence="1">Multi-pass membrane protein</topology>
    </subcellularLocation>
</comment>
<organism evidence="6 7">
    <name type="scientific">Micromonospora deserti</name>
    <dbReference type="NCBI Taxonomy" id="2070366"/>
    <lineage>
        <taxon>Bacteria</taxon>
        <taxon>Bacillati</taxon>
        <taxon>Actinomycetota</taxon>
        <taxon>Actinomycetes</taxon>
        <taxon>Micromonosporales</taxon>
        <taxon>Micromonosporaceae</taxon>
        <taxon>Micromonospora</taxon>
    </lineage>
</organism>
<keyword evidence="4 5" id="KW-0472">Membrane</keyword>
<dbReference type="InterPro" id="IPR032808">
    <property type="entry name" value="DoxX"/>
</dbReference>
<keyword evidence="7" id="KW-1185">Reference proteome</keyword>
<evidence type="ECO:0000256" key="3">
    <source>
        <dbReference type="ARBA" id="ARBA00022989"/>
    </source>
</evidence>
<dbReference type="EMBL" id="POUB01000116">
    <property type="protein sequence ID" value="PZF96251.1"/>
    <property type="molecule type" value="Genomic_DNA"/>
</dbReference>
<sequence>MTTNVTTRPTTGSTTLHHVALRRCGLIARWALQVVLAAQFASGGVLKLTGDAQMVDLFAEIGVGQWLRYLVGVCELAGAAGLLIPRLAALGALGLTGLMAGAVVTNVLIGANPALPAAFLLAAGVVVYGRRAHLRRLVPAR</sequence>
<gene>
    <name evidence="6" type="ORF">C1I99_17360</name>
</gene>
<dbReference type="Proteomes" id="UP000248749">
    <property type="component" value="Unassembled WGS sequence"/>
</dbReference>
<dbReference type="AlphaFoldDB" id="A0A2W2CAA1"/>
<evidence type="ECO:0000256" key="5">
    <source>
        <dbReference type="SAM" id="Phobius"/>
    </source>
</evidence>
<dbReference type="Pfam" id="PF13564">
    <property type="entry name" value="DoxX_2"/>
    <property type="match status" value="1"/>
</dbReference>
<name>A0A2W2CAA1_9ACTN</name>
<evidence type="ECO:0000256" key="1">
    <source>
        <dbReference type="ARBA" id="ARBA00004141"/>
    </source>
</evidence>
<proteinExistence type="predicted"/>
<evidence type="ECO:0000313" key="6">
    <source>
        <dbReference type="EMBL" id="PZF96251.1"/>
    </source>
</evidence>
<dbReference type="OrthoDB" id="3576439at2"/>
<evidence type="ECO:0000313" key="7">
    <source>
        <dbReference type="Proteomes" id="UP000248749"/>
    </source>
</evidence>
<keyword evidence="3 5" id="KW-1133">Transmembrane helix</keyword>
<evidence type="ECO:0000256" key="2">
    <source>
        <dbReference type="ARBA" id="ARBA00022692"/>
    </source>
</evidence>